<dbReference type="Bgee" id="ENSACLG00000024976">
    <property type="expression patterns" value="Expressed in testis and 5 other cell types or tissues"/>
</dbReference>
<dbReference type="OMA" id="WMFWAML"/>
<dbReference type="InterPro" id="IPR013087">
    <property type="entry name" value="Znf_C2H2_type"/>
</dbReference>
<dbReference type="InterPro" id="IPR019496">
    <property type="entry name" value="NUFIP1_cons_dom"/>
</dbReference>
<dbReference type="PANTHER" id="PTHR13309">
    <property type="entry name" value="NUCLEAR FRAGILE X MENTAL RETARDATION PROTEIN INTERACTING PROTEIN 1"/>
    <property type="match status" value="1"/>
</dbReference>
<feature type="compositionally biased region" description="Basic residues" evidence="1">
    <location>
        <begin position="222"/>
        <end position="241"/>
    </location>
</feature>
<feature type="region of interest" description="Disordered" evidence="1">
    <location>
        <begin position="222"/>
        <end position="284"/>
    </location>
</feature>
<reference evidence="3" key="4">
    <citation type="submission" date="2025-09" db="UniProtKB">
        <authorList>
            <consortium name="Ensembl"/>
        </authorList>
    </citation>
    <scope>IDENTIFICATION</scope>
</reference>
<dbReference type="GO" id="GO:0005634">
    <property type="term" value="C:nucleus"/>
    <property type="evidence" value="ECO:0007669"/>
    <property type="project" value="TreeGrafter"/>
</dbReference>
<dbReference type="GO" id="GO:0000492">
    <property type="term" value="P:box C/D snoRNP assembly"/>
    <property type="evidence" value="ECO:0007669"/>
    <property type="project" value="TreeGrafter"/>
</dbReference>
<feature type="region of interest" description="Disordered" evidence="1">
    <location>
        <begin position="66"/>
        <end position="110"/>
    </location>
</feature>
<feature type="region of interest" description="Disordered" evidence="1">
    <location>
        <begin position="356"/>
        <end position="382"/>
    </location>
</feature>
<feature type="region of interest" description="Disordered" evidence="1">
    <location>
        <begin position="1"/>
        <end position="37"/>
    </location>
</feature>
<sequence length="565" mass="63231">MNESANYPPPDFGSPPSNSFQSFQQQQSHSSSFHPTMWSWSETPTEHTWGCDSSVGRHHGSAASYGFSSNRGNHGPTHTYSQNFSHEWDRGGHQSYRAPSHHGKKKNRKEPEYSHFCDTCDRGFKNQEKYNEHVSQHVKCSVADCSFMAHEKLVSIHWKNNHAPGTKRIKLDTPEEITKWREERRKNYPTLVNIEKKKKVLEVREETGAVLETAQFGRMRGRGRGRGWKNRGLQGRHLRRPHSSDCIVTEKPKPLTHPCRDGDPLGALATSDHDSDRDESRTSGLVVAPKKMSSALGSLVANYGSMTESDDEPATPIQRGKELVQENQDLLNLIPPNPQERAPARGRGAFLQNAERQKTVQTDSRLHMPNSKGERAGRGRLPQSHRPTLLEMLLAPDIRHERNVLLQCVRYIVRNHFFGLESRCHNQEKTGNKGTAAVTNGEHEGRWEESSEKIQVASPFAFLISSEGHSAVLDLGSTEGLVTSEVSAVKQAPCILNHQGSTREPNEPTVESLGSVGDYTGDFIPNTEETTASDVNHLDVSSKDGITCISNMYDDEIWETPSVQV</sequence>
<feature type="compositionally biased region" description="Basic and acidic residues" evidence="1">
    <location>
        <begin position="441"/>
        <end position="451"/>
    </location>
</feature>
<dbReference type="Proteomes" id="UP000265100">
    <property type="component" value="Chromosome 23"/>
</dbReference>
<dbReference type="AlphaFoldDB" id="A0A3P8R714"/>
<evidence type="ECO:0000313" key="4">
    <source>
        <dbReference type="Proteomes" id="UP000265100"/>
    </source>
</evidence>
<feature type="region of interest" description="Disordered" evidence="1">
    <location>
        <begin position="427"/>
        <end position="451"/>
    </location>
</feature>
<dbReference type="Ensembl" id="ENSACLT00000037753.2">
    <property type="protein sequence ID" value="ENSACLP00000036876.1"/>
    <property type="gene ID" value="ENSACLG00000024976.2"/>
</dbReference>
<dbReference type="PROSITE" id="PS00028">
    <property type="entry name" value="ZINC_FINGER_C2H2_1"/>
    <property type="match status" value="1"/>
</dbReference>
<accession>A0A3P8R714</accession>
<feature type="domain" description="C2H2-type" evidence="2">
    <location>
        <begin position="117"/>
        <end position="137"/>
    </location>
</feature>
<evidence type="ECO:0000259" key="2">
    <source>
        <dbReference type="PROSITE" id="PS00028"/>
    </source>
</evidence>
<dbReference type="InterPro" id="IPR039136">
    <property type="entry name" value="NUFIP1-like"/>
</dbReference>
<dbReference type="STRING" id="8154.ENSACLP00000036876"/>
<evidence type="ECO:0000313" key="3">
    <source>
        <dbReference type="Ensembl" id="ENSACLP00000036876.1"/>
    </source>
</evidence>
<keyword evidence="4" id="KW-1185">Reference proteome</keyword>
<dbReference type="GO" id="GO:0003723">
    <property type="term" value="F:RNA binding"/>
    <property type="evidence" value="ECO:0007669"/>
    <property type="project" value="InterPro"/>
</dbReference>
<feature type="compositionally biased region" description="Polar residues" evidence="1">
    <location>
        <begin position="66"/>
        <end position="85"/>
    </location>
</feature>
<name>A0A3P8R714_ASTCA</name>
<protein>
    <recommendedName>
        <fullName evidence="2">C2H2-type domain-containing protein</fullName>
    </recommendedName>
</protein>
<dbReference type="RefSeq" id="XP_026014257.1">
    <property type="nucleotide sequence ID" value="XM_026158472.1"/>
</dbReference>
<dbReference type="GeneTree" id="ENSGT00390000003758"/>
<gene>
    <name evidence="3" type="primary">NUFIP1</name>
</gene>
<dbReference type="OrthoDB" id="273070at2759"/>
<dbReference type="SMART" id="SM00355">
    <property type="entry name" value="ZnF_C2H2"/>
    <property type="match status" value="2"/>
</dbReference>
<reference evidence="3" key="3">
    <citation type="submission" date="2025-08" db="UniProtKB">
        <authorList>
            <consortium name="Ensembl"/>
        </authorList>
    </citation>
    <scope>IDENTIFICATION</scope>
</reference>
<dbReference type="GeneID" id="113016029"/>
<evidence type="ECO:0000256" key="1">
    <source>
        <dbReference type="SAM" id="MobiDB-lite"/>
    </source>
</evidence>
<proteinExistence type="predicted"/>
<feature type="compositionally biased region" description="Basic and acidic residues" evidence="1">
    <location>
        <begin position="248"/>
        <end position="263"/>
    </location>
</feature>
<reference evidence="4" key="2">
    <citation type="submission" date="2023-03" db="EMBL/GenBank/DDBJ databases">
        <authorList>
            <consortium name="Wellcome Sanger Institute Data Sharing"/>
        </authorList>
    </citation>
    <scope>NUCLEOTIDE SEQUENCE [LARGE SCALE GENOMIC DNA]</scope>
</reference>
<dbReference type="Pfam" id="PF10453">
    <property type="entry name" value="NUFIP1"/>
    <property type="match status" value="1"/>
</dbReference>
<feature type="compositionally biased region" description="Low complexity" evidence="1">
    <location>
        <begin position="14"/>
        <end position="35"/>
    </location>
</feature>
<reference evidence="3 4" key="1">
    <citation type="submission" date="2018-05" db="EMBL/GenBank/DDBJ databases">
        <authorList>
            <person name="Datahose"/>
        </authorList>
    </citation>
    <scope>NUCLEOTIDE SEQUENCE</scope>
</reference>
<feature type="compositionally biased region" description="Basic residues" evidence="1">
    <location>
        <begin position="99"/>
        <end position="108"/>
    </location>
</feature>
<dbReference type="PANTHER" id="PTHR13309:SF0">
    <property type="entry name" value="FMR1-INTERACTING PROTEIN NUFIP1"/>
    <property type="match status" value="1"/>
</dbReference>
<organism evidence="3 4">
    <name type="scientific">Astatotilapia calliptera</name>
    <name type="common">Eastern happy</name>
    <name type="synonym">Chromis callipterus</name>
    <dbReference type="NCBI Taxonomy" id="8154"/>
    <lineage>
        <taxon>Eukaryota</taxon>
        <taxon>Metazoa</taxon>
        <taxon>Chordata</taxon>
        <taxon>Craniata</taxon>
        <taxon>Vertebrata</taxon>
        <taxon>Euteleostomi</taxon>
        <taxon>Actinopterygii</taxon>
        <taxon>Neopterygii</taxon>
        <taxon>Teleostei</taxon>
        <taxon>Neoteleostei</taxon>
        <taxon>Acanthomorphata</taxon>
        <taxon>Ovalentaria</taxon>
        <taxon>Cichlomorphae</taxon>
        <taxon>Cichliformes</taxon>
        <taxon>Cichlidae</taxon>
        <taxon>African cichlids</taxon>
        <taxon>Pseudocrenilabrinae</taxon>
        <taxon>Haplochromini</taxon>
        <taxon>Astatotilapia</taxon>
    </lineage>
</organism>
<feature type="compositionally biased region" description="Basic and acidic residues" evidence="1">
    <location>
        <begin position="271"/>
        <end position="281"/>
    </location>
</feature>